<dbReference type="PANTHER" id="PTHR21198">
    <property type="entry name" value="GLUTAMATE RACEMASE"/>
    <property type="match status" value="1"/>
</dbReference>
<evidence type="ECO:0000256" key="5">
    <source>
        <dbReference type="ARBA" id="ARBA00023235"/>
    </source>
</evidence>
<dbReference type="Pfam" id="PF01177">
    <property type="entry name" value="Asp_Glu_race"/>
    <property type="match status" value="1"/>
</dbReference>
<dbReference type="FunFam" id="3.40.50.1860:FF:000002">
    <property type="entry name" value="Glutamate racemase"/>
    <property type="match status" value="1"/>
</dbReference>
<dbReference type="GO" id="GO:0071555">
    <property type="term" value="P:cell wall organization"/>
    <property type="evidence" value="ECO:0007669"/>
    <property type="project" value="UniProtKB-KW"/>
</dbReference>
<dbReference type="Proteomes" id="UP000031366">
    <property type="component" value="Unassembled WGS sequence"/>
</dbReference>
<comment type="caution">
    <text evidence="9">The sequence shown here is derived from an EMBL/GenBank/DDBJ whole genome shotgun (WGS) entry which is preliminary data.</text>
</comment>
<evidence type="ECO:0000256" key="8">
    <source>
        <dbReference type="HAMAP-Rule" id="MF_00258"/>
    </source>
</evidence>
<keyword evidence="4 8" id="KW-0573">Peptidoglycan synthesis</keyword>
<evidence type="ECO:0000256" key="7">
    <source>
        <dbReference type="ARBA" id="ARBA00070053"/>
    </source>
</evidence>
<dbReference type="InterPro" id="IPR018187">
    <property type="entry name" value="Asp/Glu_racemase_AS_1"/>
</dbReference>
<dbReference type="InterPro" id="IPR001920">
    <property type="entry name" value="Asp/Glu_race"/>
</dbReference>
<dbReference type="InterPro" id="IPR015942">
    <property type="entry name" value="Asp/Glu/hydantoin_racemase"/>
</dbReference>
<dbReference type="NCBIfam" id="TIGR00067">
    <property type="entry name" value="glut_race"/>
    <property type="match status" value="1"/>
</dbReference>
<organism evidence="9 10">
    <name type="scientific">Clostridium argentinense CDC 2741</name>
    <dbReference type="NCBI Taxonomy" id="1418104"/>
    <lineage>
        <taxon>Bacteria</taxon>
        <taxon>Bacillati</taxon>
        <taxon>Bacillota</taxon>
        <taxon>Clostridia</taxon>
        <taxon>Eubacteriales</taxon>
        <taxon>Clostridiaceae</taxon>
        <taxon>Clostridium</taxon>
    </lineage>
</organism>
<dbReference type="HAMAP" id="MF_00258">
    <property type="entry name" value="Glu_racemase"/>
    <property type="match status" value="1"/>
</dbReference>
<comment type="function">
    <text evidence="8">Provides the (R)-glutamate required for cell wall biosynthesis.</text>
</comment>
<feature type="binding site" evidence="8">
    <location>
        <begin position="13"/>
        <end position="14"/>
    </location>
    <ligand>
        <name>substrate</name>
    </ligand>
</feature>
<feature type="active site" description="Proton donor/acceptor" evidence="8">
    <location>
        <position position="76"/>
    </location>
</feature>
<evidence type="ECO:0000256" key="3">
    <source>
        <dbReference type="ARBA" id="ARBA00022960"/>
    </source>
</evidence>
<keyword evidence="5 8" id="KW-0413">Isomerase</keyword>
<feature type="binding site" evidence="8">
    <location>
        <begin position="77"/>
        <end position="78"/>
    </location>
    <ligand>
        <name>substrate</name>
    </ligand>
</feature>
<sequence>MNFNSESSIGFFDSGIGGLSVLKETMKVLPNENYIYFGDSINAPYGIKDVSEVKRLTFNAVKFLLSKNVKAIVIACNTATSAAIEELRTQYAHIPIIGIEPAVKPAVELNREGSIVIMATPMTLAESKFAKLQGKYKEIANIEPLPCAGLAEIIDKGKITGQEIHNYLVNKLKDIENMKISSIVLGCTHYPLIKEEIIKIIGNEIPVIDGSLGTSKQLERMLSSKKILNTSNSKGNVEIYNSLQSQKIIDLSYELLEV</sequence>
<gene>
    <name evidence="8 9" type="primary">murI</name>
    <name evidence="9" type="ORF">U732_2104</name>
</gene>
<proteinExistence type="inferred from homology"/>
<comment type="pathway">
    <text evidence="8">Cell wall biogenesis; peptidoglycan biosynthesis.</text>
</comment>
<dbReference type="PROSITE" id="PS00924">
    <property type="entry name" value="ASP_GLU_RACEMASE_2"/>
    <property type="match status" value="1"/>
</dbReference>
<evidence type="ECO:0000256" key="1">
    <source>
        <dbReference type="ARBA" id="ARBA00001602"/>
    </source>
</evidence>
<dbReference type="SUPFAM" id="SSF53681">
    <property type="entry name" value="Aspartate/glutamate racemase"/>
    <property type="match status" value="2"/>
</dbReference>
<protein>
    <recommendedName>
        <fullName evidence="7 8">Glutamate racemase</fullName>
        <ecNumber evidence="2 8">5.1.1.3</ecNumber>
    </recommendedName>
</protein>
<dbReference type="GO" id="GO:0008360">
    <property type="term" value="P:regulation of cell shape"/>
    <property type="evidence" value="ECO:0007669"/>
    <property type="project" value="UniProtKB-KW"/>
</dbReference>
<dbReference type="AlphaFoldDB" id="A0A0C1UES0"/>
<evidence type="ECO:0000313" key="9">
    <source>
        <dbReference type="EMBL" id="KIE45860.1"/>
    </source>
</evidence>
<name>A0A0C1UES0_9CLOT</name>
<dbReference type="GO" id="GO:0008881">
    <property type="term" value="F:glutamate racemase activity"/>
    <property type="evidence" value="ECO:0007669"/>
    <property type="project" value="UniProtKB-UniRule"/>
</dbReference>
<dbReference type="RefSeq" id="WP_039634268.1">
    <property type="nucleotide sequence ID" value="NZ_AYSO01000018.1"/>
</dbReference>
<comment type="similarity">
    <text evidence="8">Belongs to the aspartate/glutamate racemases family.</text>
</comment>
<accession>A0A0C1UES0</accession>
<feature type="active site" description="Proton donor/acceptor" evidence="8">
    <location>
        <position position="187"/>
    </location>
</feature>
<comment type="catalytic activity">
    <reaction evidence="1 8">
        <text>L-glutamate = D-glutamate</text>
        <dbReference type="Rhea" id="RHEA:12813"/>
        <dbReference type="ChEBI" id="CHEBI:29985"/>
        <dbReference type="ChEBI" id="CHEBI:29986"/>
        <dbReference type="EC" id="5.1.1.3"/>
    </reaction>
</comment>
<feature type="binding site" evidence="8">
    <location>
        <begin position="45"/>
        <end position="46"/>
    </location>
    <ligand>
        <name>substrate</name>
    </ligand>
</feature>
<dbReference type="InterPro" id="IPR004391">
    <property type="entry name" value="Glu_race"/>
</dbReference>
<dbReference type="EC" id="5.1.1.3" evidence="2 8"/>
<evidence type="ECO:0000256" key="2">
    <source>
        <dbReference type="ARBA" id="ARBA00013090"/>
    </source>
</evidence>
<evidence type="ECO:0000256" key="4">
    <source>
        <dbReference type="ARBA" id="ARBA00022984"/>
    </source>
</evidence>
<dbReference type="PROSITE" id="PS00923">
    <property type="entry name" value="ASP_GLU_RACEMASE_1"/>
    <property type="match status" value="1"/>
</dbReference>
<dbReference type="InterPro" id="IPR033134">
    <property type="entry name" value="Asp/Glu_racemase_AS_2"/>
</dbReference>
<dbReference type="PANTHER" id="PTHR21198:SF3">
    <property type="entry name" value="GLUTAMATE RACEMASE"/>
    <property type="match status" value="1"/>
</dbReference>
<keyword evidence="3 8" id="KW-0133">Cell shape</keyword>
<evidence type="ECO:0000256" key="6">
    <source>
        <dbReference type="ARBA" id="ARBA00023316"/>
    </source>
</evidence>
<keyword evidence="10" id="KW-1185">Reference proteome</keyword>
<feature type="binding site" evidence="8">
    <location>
        <begin position="188"/>
        <end position="189"/>
    </location>
    <ligand>
        <name>substrate</name>
    </ligand>
</feature>
<dbReference type="UniPathway" id="UPA00219"/>
<dbReference type="STRING" id="29341.RSJ17_02825"/>
<evidence type="ECO:0000313" key="10">
    <source>
        <dbReference type="Proteomes" id="UP000031366"/>
    </source>
</evidence>
<dbReference type="Gene3D" id="3.40.50.1860">
    <property type="match status" value="2"/>
</dbReference>
<reference evidence="9 10" key="1">
    <citation type="journal article" date="2015" name="Infect. Genet. Evol.">
        <title>Genomic sequences of six botulinum neurotoxin-producing strains representing three clostridial species illustrate the mobility and diversity of botulinum neurotoxin genes.</title>
        <authorList>
            <person name="Smith T.J."/>
            <person name="Hill K.K."/>
            <person name="Xie G."/>
            <person name="Foley B.T."/>
            <person name="Williamson C.H."/>
            <person name="Foster J.T."/>
            <person name="Johnson S.L."/>
            <person name="Chertkov O."/>
            <person name="Teshima H."/>
            <person name="Gibbons H.S."/>
            <person name="Johnsky L.A."/>
            <person name="Karavis M.A."/>
            <person name="Smith L.A."/>
        </authorList>
    </citation>
    <scope>NUCLEOTIDE SEQUENCE [LARGE SCALE GENOMIC DNA]</scope>
    <source>
        <strain evidence="9 10">CDC 2741</strain>
    </source>
</reference>
<keyword evidence="6 8" id="KW-0961">Cell wall biogenesis/degradation</keyword>
<dbReference type="EMBL" id="AYSO01000018">
    <property type="protein sequence ID" value="KIE45860.1"/>
    <property type="molecule type" value="Genomic_DNA"/>
</dbReference>
<dbReference type="GO" id="GO:0009252">
    <property type="term" value="P:peptidoglycan biosynthetic process"/>
    <property type="evidence" value="ECO:0007669"/>
    <property type="project" value="UniProtKB-UniRule"/>
</dbReference>